<feature type="domain" description="Bacterial Ig" evidence="2">
    <location>
        <begin position="378"/>
        <end position="454"/>
    </location>
</feature>
<dbReference type="EMBL" id="JAARZT010000009">
    <property type="protein sequence ID" value="MBC2292775.1"/>
    <property type="molecule type" value="Genomic_DNA"/>
</dbReference>
<keyword evidence="1" id="KW-1133">Transmembrane helix</keyword>
<dbReference type="Proteomes" id="UP000543005">
    <property type="component" value="Unassembled WGS sequence"/>
</dbReference>
<name>A0A842FVG5_9LIST</name>
<evidence type="ECO:0000259" key="2">
    <source>
        <dbReference type="Pfam" id="PF20622"/>
    </source>
</evidence>
<feature type="domain" description="Bacterial Ig" evidence="2">
    <location>
        <begin position="213"/>
        <end position="291"/>
    </location>
</feature>
<evidence type="ECO:0000256" key="1">
    <source>
        <dbReference type="SAM" id="Phobius"/>
    </source>
</evidence>
<evidence type="ECO:0000313" key="4">
    <source>
        <dbReference type="EMBL" id="MBC2292775.1"/>
    </source>
</evidence>
<organism evidence="4 5">
    <name type="scientific">Listeria booriae</name>
    <dbReference type="NCBI Taxonomy" id="1552123"/>
    <lineage>
        <taxon>Bacteria</taxon>
        <taxon>Bacillati</taxon>
        <taxon>Bacillota</taxon>
        <taxon>Bacilli</taxon>
        <taxon>Bacillales</taxon>
        <taxon>Listeriaceae</taxon>
        <taxon>Listeria</taxon>
    </lineage>
</organism>
<feature type="domain" description="Bacterial Ig" evidence="2">
    <location>
        <begin position="297"/>
        <end position="376"/>
    </location>
</feature>
<keyword evidence="1" id="KW-0472">Membrane</keyword>
<evidence type="ECO:0000313" key="5">
    <source>
        <dbReference type="Proteomes" id="UP000543005"/>
    </source>
</evidence>
<dbReference type="Proteomes" id="UP000585696">
    <property type="component" value="Unassembled WGS sequence"/>
</dbReference>
<gene>
    <name evidence="3" type="ORF">HCB69_11550</name>
    <name evidence="4" type="ORF">HCC36_05970</name>
</gene>
<feature type="transmembrane region" description="Helical" evidence="1">
    <location>
        <begin position="12"/>
        <end position="30"/>
    </location>
</feature>
<keyword evidence="1" id="KW-0812">Transmembrane</keyword>
<accession>A0A842FVG5</accession>
<comment type="caution">
    <text evidence="4">The sequence shown here is derived from an EMBL/GenBank/DDBJ whole genome shotgun (WGS) entry which is preliminary data.</text>
</comment>
<dbReference type="AlphaFoldDB" id="A0A842FVG5"/>
<dbReference type="EMBL" id="JAARZS010000031">
    <property type="protein sequence ID" value="MBC2285013.1"/>
    <property type="molecule type" value="Genomic_DNA"/>
</dbReference>
<sequence>MYYFYKKLSYHLAILGVVILFIGSSLLVPFSNYTAHAAETSASQPYQIYTDGIAYSASQNASSWSFNVKVSSNLPTQNGKNVILMYKGSLLAQIEVPASGDVEKTISLPSTFDINDEIIVIYNGQLQAKPIRLNNMTSYDLAYNATQALFVDGNLKGVIKETVDQKTINQATNLLTKYTTEFFQINNYSDIDAIPLATAINLAQTQLNNQTKGSILPYSYYVGNTAISGSFTGDVAKARLTVNGKIISWGGTFNVTTFSYYVGNNIKAGDTVILTAYDKNDKQLDEKKVQVLKVTKGTIAADKYRVGDTTITGNYTGDVTKARLTVNGKVISWGGTFSNGQFVYYVGKSIKYGDTVTLTAFDVDEKQLDEKTIQVITGTISPATYKVGTTVITGTYTGDVVKACLTIDGKVISWGGTFSGNSFSYYVGTAIKPGSTVVLTAYDASNIQLDVKTIVM</sequence>
<reference evidence="5 6" key="1">
    <citation type="submission" date="2020-03" db="EMBL/GenBank/DDBJ databases">
        <title>Soil Listeria distribution.</title>
        <authorList>
            <person name="Liao J."/>
            <person name="Wiedmann M."/>
        </authorList>
    </citation>
    <scope>NUCLEOTIDE SEQUENCE [LARGE SCALE GENOMIC DNA]</scope>
    <source>
        <strain evidence="4 5">FSL L7-0051</strain>
        <strain evidence="3 6">FSL L7-0054</strain>
    </source>
</reference>
<evidence type="ECO:0000313" key="3">
    <source>
        <dbReference type="EMBL" id="MBC2285013.1"/>
    </source>
</evidence>
<evidence type="ECO:0000313" key="6">
    <source>
        <dbReference type="Proteomes" id="UP000585696"/>
    </source>
</evidence>
<proteinExistence type="predicted"/>
<protein>
    <recommendedName>
        <fullName evidence="2">Bacterial Ig domain-containing protein</fullName>
    </recommendedName>
</protein>
<dbReference type="Pfam" id="PF20622">
    <property type="entry name" value="Big_15"/>
    <property type="match status" value="3"/>
</dbReference>
<dbReference type="InterPro" id="IPR046746">
    <property type="entry name" value="Big_15"/>
</dbReference>
<dbReference type="RefSeq" id="WP_185628943.1">
    <property type="nucleotide sequence ID" value="NZ_JAARZS010000031.1"/>
</dbReference>